<evidence type="ECO:0000256" key="1">
    <source>
        <dbReference type="SAM" id="MobiDB-lite"/>
    </source>
</evidence>
<evidence type="ECO:0008006" key="5">
    <source>
        <dbReference type="Google" id="ProtNLM"/>
    </source>
</evidence>
<feature type="compositionally biased region" description="Low complexity" evidence="1">
    <location>
        <begin position="127"/>
        <end position="154"/>
    </location>
</feature>
<keyword evidence="2" id="KW-0732">Signal</keyword>
<evidence type="ECO:0000256" key="2">
    <source>
        <dbReference type="SAM" id="SignalP"/>
    </source>
</evidence>
<dbReference type="EMBL" id="KN840443">
    <property type="protein sequence ID" value="KIP11910.1"/>
    <property type="molecule type" value="Genomic_DNA"/>
</dbReference>
<evidence type="ECO:0000313" key="4">
    <source>
        <dbReference type="Proteomes" id="UP000053257"/>
    </source>
</evidence>
<dbReference type="STRING" id="745531.A0A0C3SFD8"/>
<evidence type="ECO:0000313" key="3">
    <source>
        <dbReference type="EMBL" id="KIP11910.1"/>
    </source>
</evidence>
<dbReference type="OrthoDB" id="2802667at2759"/>
<protein>
    <recommendedName>
        <fullName evidence="5">Carbohydrate-binding module family 19 domain-containing protein</fullName>
    </recommendedName>
</protein>
<feature type="chain" id="PRO_5002169630" description="Carbohydrate-binding module family 19 domain-containing protein" evidence="2">
    <location>
        <begin position="21"/>
        <end position="255"/>
    </location>
</feature>
<proteinExistence type="predicted"/>
<feature type="region of interest" description="Disordered" evidence="1">
    <location>
        <begin position="124"/>
        <end position="154"/>
    </location>
</feature>
<feature type="signal peptide" evidence="2">
    <location>
        <begin position="1"/>
        <end position="20"/>
    </location>
</feature>
<keyword evidence="4" id="KW-1185">Reference proteome</keyword>
<reference evidence="3 4" key="1">
    <citation type="journal article" date="2014" name="PLoS Genet.">
        <title>Analysis of the Phlebiopsis gigantea genome, transcriptome and secretome provides insight into its pioneer colonization strategies of wood.</title>
        <authorList>
            <person name="Hori C."/>
            <person name="Ishida T."/>
            <person name="Igarashi K."/>
            <person name="Samejima M."/>
            <person name="Suzuki H."/>
            <person name="Master E."/>
            <person name="Ferreira P."/>
            <person name="Ruiz-Duenas F.J."/>
            <person name="Held B."/>
            <person name="Canessa P."/>
            <person name="Larrondo L.F."/>
            <person name="Schmoll M."/>
            <person name="Druzhinina I.S."/>
            <person name="Kubicek C.P."/>
            <person name="Gaskell J.A."/>
            <person name="Kersten P."/>
            <person name="St John F."/>
            <person name="Glasner J."/>
            <person name="Sabat G."/>
            <person name="Splinter BonDurant S."/>
            <person name="Syed K."/>
            <person name="Yadav J."/>
            <person name="Mgbeahuruike A.C."/>
            <person name="Kovalchuk A."/>
            <person name="Asiegbu F.O."/>
            <person name="Lackner G."/>
            <person name="Hoffmeister D."/>
            <person name="Rencoret J."/>
            <person name="Gutierrez A."/>
            <person name="Sun H."/>
            <person name="Lindquist E."/>
            <person name="Barry K."/>
            <person name="Riley R."/>
            <person name="Grigoriev I.V."/>
            <person name="Henrissat B."/>
            <person name="Kues U."/>
            <person name="Berka R.M."/>
            <person name="Martinez A.T."/>
            <person name="Covert S.F."/>
            <person name="Blanchette R.A."/>
            <person name="Cullen D."/>
        </authorList>
    </citation>
    <scope>NUCLEOTIDE SEQUENCE [LARGE SCALE GENOMIC DNA]</scope>
    <source>
        <strain evidence="3 4">11061_1 CR5-6</strain>
    </source>
</reference>
<dbReference type="AlphaFoldDB" id="A0A0C3SFD8"/>
<dbReference type="Proteomes" id="UP000053257">
    <property type="component" value="Unassembled WGS sequence"/>
</dbReference>
<gene>
    <name evidence="3" type="ORF">PHLGIDRAFT_33180</name>
</gene>
<name>A0A0C3SFD8_PHLG1</name>
<organism evidence="3 4">
    <name type="scientific">Phlebiopsis gigantea (strain 11061_1 CR5-6)</name>
    <name type="common">White-rot fungus</name>
    <name type="synonym">Peniophora gigantea</name>
    <dbReference type="NCBI Taxonomy" id="745531"/>
    <lineage>
        <taxon>Eukaryota</taxon>
        <taxon>Fungi</taxon>
        <taxon>Dikarya</taxon>
        <taxon>Basidiomycota</taxon>
        <taxon>Agaricomycotina</taxon>
        <taxon>Agaricomycetes</taxon>
        <taxon>Polyporales</taxon>
        <taxon>Phanerochaetaceae</taxon>
        <taxon>Phlebiopsis</taxon>
    </lineage>
</organism>
<sequence length="255" mass="26022">MAHFVVLLATLACSFGVVSSAPVVNSTTLRQNALDAQTLNTEFMQLQVTDSCDSGQIACVNGTSAVCKFGSWRTTDCPDSEQCFAVPSTTGPGTNLICTSQTSATAMFEAAGLDTLFSNGTDTVAFPTTTPQTDAPTTTSSSISQSSSLSSSDGAETVTVTVTIPVVSISTDLPTETRTLDPAEASSILSSLSAQGLVVTAPLSSIPAAATASTTHVGHCQQIKQILSTSSAVPSIASPPEITGYTRRGLVGRSL</sequence>
<dbReference type="HOGENOM" id="CLU_082173_0_0_1"/>
<accession>A0A0C3SFD8</accession>